<evidence type="ECO:0000313" key="4">
    <source>
        <dbReference type="Proteomes" id="UP000483432"/>
    </source>
</evidence>
<gene>
    <name evidence="3" type="primary">pepA</name>
    <name evidence="3" type="ORF">GZ085_10015</name>
</gene>
<name>A0A7C9P3Q3_9PROT</name>
<dbReference type="Proteomes" id="UP000483432">
    <property type="component" value="Unassembled WGS sequence"/>
</dbReference>
<dbReference type="AlphaFoldDB" id="A0A7C9P3Q3"/>
<reference evidence="3 4" key="1">
    <citation type="submission" date="2019-09" db="EMBL/GenBank/DDBJ databases">
        <title>H2 Metabolism Revealed by Metagenomic Analysis in Subglacial Sediment of East Antarctica.</title>
        <authorList>
            <person name="Yang Z."/>
            <person name="Zhang Y."/>
            <person name="Lv Y."/>
            <person name="Yan W."/>
            <person name="Xiao X."/>
            <person name="Sun B."/>
            <person name="Ma H."/>
        </authorList>
    </citation>
    <scope>NUCLEOTIDE SEQUENCE [LARGE SCALE GENOMIC DNA]</scope>
    <source>
        <strain evidence="3">Bin2_2</strain>
    </source>
</reference>
<evidence type="ECO:0000259" key="2">
    <source>
        <dbReference type="Pfam" id="PF07589"/>
    </source>
</evidence>
<proteinExistence type="predicted"/>
<protein>
    <submittedName>
        <fullName evidence="3">Flocculation-associated PEP-CTERM protein PepA</fullName>
    </submittedName>
</protein>
<organism evidence="3 4">
    <name type="scientific">Sulfuriferula multivorans</name>
    <dbReference type="NCBI Taxonomy" id="1559896"/>
    <lineage>
        <taxon>Bacteria</taxon>
        <taxon>Pseudomonadati</taxon>
        <taxon>Pseudomonadota</taxon>
        <taxon>Betaproteobacteria</taxon>
        <taxon>Nitrosomonadales</taxon>
        <taxon>Sulfuricellaceae</taxon>
        <taxon>Sulfuriferula</taxon>
    </lineage>
</organism>
<feature type="domain" description="Ice-binding protein C-terminal" evidence="2">
    <location>
        <begin position="245"/>
        <end position="268"/>
    </location>
</feature>
<evidence type="ECO:0000313" key="3">
    <source>
        <dbReference type="EMBL" id="NDP48706.1"/>
    </source>
</evidence>
<dbReference type="NCBIfam" id="NF033554">
    <property type="entry name" value="floc_PepA"/>
    <property type="match status" value="1"/>
</dbReference>
<keyword evidence="1" id="KW-0732">Signal</keyword>
<dbReference type="InterPro" id="IPR013424">
    <property type="entry name" value="Ice-binding_C"/>
</dbReference>
<accession>A0A7C9P3Q3</accession>
<comment type="caution">
    <text evidence="3">The sequence shown here is derived from an EMBL/GenBank/DDBJ whole genome shotgun (WGS) entry which is preliminary data.</text>
</comment>
<sequence>MKYKKVLLASLLAASGFAGQSAYAAANWIGTADYTAGVGAGGDEEVVGPFSTYDFGSGVVLLKPTGTVGSTTSFNGYYQTFVTKHELAGVPVTGSNLLDNTYELTVVASFTQDVTVVSATTSDISVNSGGMFKLYRDTTPDRNFATDSGFSDGGLIMTGTILGGVGSAFSTGGMIFGATDISIAITGYDTSVYEPDTIATGGGIFTLRLGSPLDAPFLSGVTSVQGNSVVSGDFKFAADGYLALAVPEAQTYAMMLAGLGLVGFMARRARATV</sequence>
<feature type="chain" id="PRO_5028979921" evidence="1">
    <location>
        <begin position="25"/>
        <end position="273"/>
    </location>
</feature>
<feature type="signal peptide" evidence="1">
    <location>
        <begin position="1"/>
        <end position="24"/>
    </location>
</feature>
<dbReference type="Pfam" id="PF07589">
    <property type="entry name" value="PEP-CTERM"/>
    <property type="match status" value="1"/>
</dbReference>
<dbReference type="EMBL" id="JAAFGW010000149">
    <property type="protein sequence ID" value="NDP48706.1"/>
    <property type="molecule type" value="Genomic_DNA"/>
</dbReference>
<evidence type="ECO:0000256" key="1">
    <source>
        <dbReference type="SAM" id="SignalP"/>
    </source>
</evidence>